<accession>A0A914RBD0</accession>
<protein>
    <submittedName>
        <fullName evidence="2">Uncharacterized protein</fullName>
    </submittedName>
</protein>
<dbReference type="WBParaSite" id="PEQ_0000202001-mRNA-1">
    <property type="protein sequence ID" value="PEQ_0000202001-mRNA-1"/>
    <property type="gene ID" value="PEQ_0000202001"/>
</dbReference>
<keyword evidence="1" id="KW-1185">Reference proteome</keyword>
<evidence type="ECO:0000313" key="2">
    <source>
        <dbReference type="WBParaSite" id="PEQ_0000202001-mRNA-1"/>
    </source>
</evidence>
<dbReference type="Proteomes" id="UP000887564">
    <property type="component" value="Unplaced"/>
</dbReference>
<reference evidence="2" key="1">
    <citation type="submission" date="2022-11" db="UniProtKB">
        <authorList>
            <consortium name="WormBaseParasite"/>
        </authorList>
    </citation>
    <scope>IDENTIFICATION</scope>
</reference>
<proteinExistence type="predicted"/>
<dbReference type="AlphaFoldDB" id="A0A914RBD0"/>
<sequence>MVYNYVHHVRRTMHSEINFCKLHAMKREIFDHVQPFPIAATVTPHTRKQNDWYTLVTN</sequence>
<organism evidence="1 2">
    <name type="scientific">Parascaris equorum</name>
    <name type="common">Equine roundworm</name>
    <dbReference type="NCBI Taxonomy" id="6256"/>
    <lineage>
        <taxon>Eukaryota</taxon>
        <taxon>Metazoa</taxon>
        <taxon>Ecdysozoa</taxon>
        <taxon>Nematoda</taxon>
        <taxon>Chromadorea</taxon>
        <taxon>Rhabditida</taxon>
        <taxon>Spirurina</taxon>
        <taxon>Ascaridomorpha</taxon>
        <taxon>Ascaridoidea</taxon>
        <taxon>Ascarididae</taxon>
        <taxon>Parascaris</taxon>
    </lineage>
</organism>
<evidence type="ECO:0000313" key="1">
    <source>
        <dbReference type="Proteomes" id="UP000887564"/>
    </source>
</evidence>
<name>A0A914RBD0_PAREQ</name>